<reference evidence="1 2" key="1">
    <citation type="journal article" date="2020" name="Cell">
        <title>Large-Scale Comparative Analyses of Tick Genomes Elucidate Their Genetic Diversity and Vector Capacities.</title>
        <authorList>
            <consortium name="Tick Genome and Microbiome Consortium (TIGMIC)"/>
            <person name="Jia N."/>
            <person name="Wang J."/>
            <person name="Shi W."/>
            <person name="Du L."/>
            <person name="Sun Y."/>
            <person name="Zhan W."/>
            <person name="Jiang J.F."/>
            <person name="Wang Q."/>
            <person name="Zhang B."/>
            <person name="Ji P."/>
            <person name="Bell-Sakyi L."/>
            <person name="Cui X.M."/>
            <person name="Yuan T.T."/>
            <person name="Jiang B.G."/>
            <person name="Yang W.F."/>
            <person name="Lam T.T."/>
            <person name="Chang Q.C."/>
            <person name="Ding S.J."/>
            <person name="Wang X.J."/>
            <person name="Zhu J.G."/>
            <person name="Ruan X.D."/>
            <person name="Zhao L."/>
            <person name="Wei J.T."/>
            <person name="Ye R.Z."/>
            <person name="Que T.C."/>
            <person name="Du C.H."/>
            <person name="Zhou Y.H."/>
            <person name="Cheng J.X."/>
            <person name="Dai P.F."/>
            <person name="Guo W.B."/>
            <person name="Han X.H."/>
            <person name="Huang E.J."/>
            <person name="Li L.F."/>
            <person name="Wei W."/>
            <person name="Gao Y.C."/>
            <person name="Liu J.Z."/>
            <person name="Shao H.Z."/>
            <person name="Wang X."/>
            <person name="Wang C.C."/>
            <person name="Yang T.C."/>
            <person name="Huo Q.B."/>
            <person name="Li W."/>
            <person name="Chen H.Y."/>
            <person name="Chen S.E."/>
            <person name="Zhou L.G."/>
            <person name="Ni X.B."/>
            <person name="Tian J.H."/>
            <person name="Sheng Y."/>
            <person name="Liu T."/>
            <person name="Pan Y.S."/>
            <person name="Xia L.Y."/>
            <person name="Li J."/>
            <person name="Zhao F."/>
            <person name="Cao W.C."/>
        </authorList>
    </citation>
    <scope>NUCLEOTIDE SEQUENCE [LARGE SCALE GENOMIC DNA]</scope>
    <source>
        <strain evidence="1">HaeL-2018</strain>
    </source>
</reference>
<protein>
    <submittedName>
        <fullName evidence="1">Uncharacterized protein</fullName>
    </submittedName>
</protein>
<gene>
    <name evidence="1" type="ORF">HPB48_009872</name>
</gene>
<dbReference type="EMBL" id="JABSTR010000010">
    <property type="protein sequence ID" value="KAH9379974.1"/>
    <property type="molecule type" value="Genomic_DNA"/>
</dbReference>
<evidence type="ECO:0000313" key="1">
    <source>
        <dbReference type="EMBL" id="KAH9379974.1"/>
    </source>
</evidence>
<dbReference type="Proteomes" id="UP000821853">
    <property type="component" value="Chromosome 8"/>
</dbReference>
<keyword evidence="2" id="KW-1185">Reference proteome</keyword>
<name>A0A9J6GNF4_HAELO</name>
<sequence>MKVKFAKKALSESVPVAMSVMIAPGKLSATVKSTEDFIKIWTSYLNVSTAKLPLPVLVAK</sequence>
<accession>A0A9J6GNF4</accession>
<proteinExistence type="predicted"/>
<dbReference type="AlphaFoldDB" id="A0A9J6GNF4"/>
<dbReference type="VEuPathDB" id="VectorBase:HLOH_048829"/>
<organism evidence="1 2">
    <name type="scientific">Haemaphysalis longicornis</name>
    <name type="common">Bush tick</name>
    <dbReference type="NCBI Taxonomy" id="44386"/>
    <lineage>
        <taxon>Eukaryota</taxon>
        <taxon>Metazoa</taxon>
        <taxon>Ecdysozoa</taxon>
        <taxon>Arthropoda</taxon>
        <taxon>Chelicerata</taxon>
        <taxon>Arachnida</taxon>
        <taxon>Acari</taxon>
        <taxon>Parasitiformes</taxon>
        <taxon>Ixodida</taxon>
        <taxon>Ixodoidea</taxon>
        <taxon>Ixodidae</taxon>
        <taxon>Haemaphysalinae</taxon>
        <taxon>Haemaphysalis</taxon>
    </lineage>
</organism>
<evidence type="ECO:0000313" key="2">
    <source>
        <dbReference type="Proteomes" id="UP000821853"/>
    </source>
</evidence>
<comment type="caution">
    <text evidence="1">The sequence shown here is derived from an EMBL/GenBank/DDBJ whole genome shotgun (WGS) entry which is preliminary data.</text>
</comment>